<accession>A0AAQ0S807</accession>
<dbReference type="AlphaFoldDB" id="A0AAQ0S807"/>
<evidence type="ECO:0000313" key="1">
    <source>
        <dbReference type="EMBL" id="RMI86489.1"/>
    </source>
</evidence>
<comment type="caution">
    <text evidence="1">The sequence shown here is derived from an EMBL/GenBank/DDBJ whole genome shotgun (WGS) entry which is preliminary data.</text>
</comment>
<sequence>MQLRKSTINYLEEELKQYNSTQKQMEGLREEIQYPWKETDNNIGGGQSNTITSTTERQATRLMTDKRLAHMRRVSEAITTVYEHAQPIERDIMDLLYFDKPRRYTVDGIICKLPISRATFFRLKKRILHNLADELGIIY</sequence>
<dbReference type="InterPro" id="IPR006523">
    <property type="entry name" value="RinA"/>
</dbReference>
<evidence type="ECO:0000313" key="2">
    <source>
        <dbReference type="Proteomes" id="UP000269505"/>
    </source>
</evidence>
<dbReference type="Proteomes" id="UP000269505">
    <property type="component" value="Unassembled WGS sequence"/>
</dbReference>
<dbReference type="EMBL" id="RCVN01000001">
    <property type="protein sequence ID" value="RMI86489.1"/>
    <property type="molecule type" value="Genomic_DNA"/>
</dbReference>
<name>A0AAQ0S807_9STAP</name>
<protein>
    <submittedName>
        <fullName evidence="1">Transcriptional regulator</fullName>
    </submittedName>
</protein>
<reference evidence="1 2" key="1">
    <citation type="submission" date="2018-10" db="EMBL/GenBank/DDBJ databases">
        <title>Staphylococcus pseudoxylosus sp. nov., isolated from bovine mastitis.</title>
        <authorList>
            <person name="Macfadyen A.C."/>
            <person name="Leroy S."/>
            <person name="Harrison E.M."/>
            <person name="Parkhill J."/>
            <person name="Holmes M.A."/>
            <person name="Paterson G.K."/>
        </authorList>
    </citation>
    <scope>NUCLEOTIDE SEQUENCE [LARGE SCALE GENOMIC DNA]</scope>
    <source>
        <strain evidence="1 2">S04009</strain>
    </source>
</reference>
<gene>
    <name evidence="1" type="ORF">D9V42_01460</name>
</gene>
<proteinExistence type="predicted"/>
<dbReference type="NCBIfam" id="TIGR01636">
    <property type="entry name" value="phage_rinA"/>
    <property type="match status" value="1"/>
</dbReference>
<organism evidence="1 2">
    <name type="scientific">Staphylococcus pseudoxylosus</name>
    <dbReference type="NCBI Taxonomy" id="2282419"/>
    <lineage>
        <taxon>Bacteria</taxon>
        <taxon>Bacillati</taxon>
        <taxon>Bacillota</taxon>
        <taxon>Bacilli</taxon>
        <taxon>Bacillales</taxon>
        <taxon>Staphylococcaceae</taxon>
        <taxon>Staphylococcus</taxon>
    </lineage>
</organism>
<keyword evidence="2" id="KW-1185">Reference proteome</keyword>